<dbReference type="InterPro" id="IPR055411">
    <property type="entry name" value="LRR_FXL15/At3g58940/PEG3-like"/>
</dbReference>
<evidence type="ECO:0000313" key="3">
    <source>
        <dbReference type="Proteomes" id="UP000188268"/>
    </source>
</evidence>
<dbReference type="AlphaFoldDB" id="A0A1R3JFU0"/>
<dbReference type="Gene3D" id="3.80.10.10">
    <property type="entry name" value="Ribonuclease Inhibitor"/>
    <property type="match status" value="2"/>
</dbReference>
<accession>A0A1R3JFU0</accession>
<sequence>MDRLMLFLSSKNVQQLEFHVDTEYKLPQPLFSCVHLTILELQCCIFNPPPTFTGFGKLVCVDFIQLQFSSNRDIENFISKCPLLEELTLENCINTDQLEIDAPNLKFYYFTGELISISFKNAPLLKFVSIGGGESNIDQLSTVETSNLINTFISLPAIEQLGIGWKFLCFRKEGDYYKENRIDPVLHFLEDQDSYRLHQLREVRLGSVYGTRYIFDLVRFLLARSLTLKKMVIQPMKGILATENLKFVKEKSFEKQRTVVGKANWCMMKKQDCSSNSDIISTLPTEIIENILSFLPLKDAMETRNGVSKDILAAIFQILSVHRGKLLKLTLSIPTLKDCPEMDRLILSLSNKNCEELEFCFSQGFNYKLPTSLFSCVHLSILKLQCCIFNPPPTFTGFHKLVCVEFHNVEFAADHTIESFISKCPLLEQLTLEDCSNTKQLEVDAPNLKFFSFSGPLVSINFKNTLVLATVSFNGEKAVDFNGGPNIGLSTVETSNLVNTFICLPAIVHLVIGWNFLSYLIAGIIPERLPITLECLEVLEIDNICSEIPNEVNVALCLIRSSPNLRKLKLQFYTEGDYQVDGMDPVMHLLEDQDSLHDCLHRLQEVELTNYLNGTRYFFYLARFLFARSLTLKKMVIQPRKGIDAVENLNVLKEVARFKRVSPYAELVYLDPDEKLV</sequence>
<comment type="caution">
    <text evidence="2">The sequence shown here is derived from an EMBL/GenBank/DDBJ whole genome shotgun (WGS) entry which is preliminary data.</text>
</comment>
<feature type="domain" description="F-box/LRR-repeat protein 15/At3g58940/PEG3-like LRR" evidence="1">
    <location>
        <begin position="2"/>
        <end position="127"/>
    </location>
</feature>
<dbReference type="OrthoDB" id="1274461at2759"/>
<evidence type="ECO:0000259" key="1">
    <source>
        <dbReference type="Pfam" id="PF24758"/>
    </source>
</evidence>
<feature type="domain" description="F-box/LRR-repeat protein 15/At3g58940/PEG3-like LRR" evidence="1">
    <location>
        <begin position="343"/>
        <end position="569"/>
    </location>
</feature>
<dbReference type="OMA" id="CQMEMEV"/>
<proteinExistence type="predicted"/>
<evidence type="ECO:0000313" key="2">
    <source>
        <dbReference type="EMBL" id="OMO93695.1"/>
    </source>
</evidence>
<dbReference type="PANTHER" id="PTHR31639:SF312">
    <property type="entry name" value="CYCLIN-LIKE F-BOX"/>
    <property type="match status" value="1"/>
</dbReference>
<dbReference type="EMBL" id="AWWV01008059">
    <property type="protein sequence ID" value="OMO93695.1"/>
    <property type="molecule type" value="Genomic_DNA"/>
</dbReference>
<dbReference type="InterPro" id="IPR032675">
    <property type="entry name" value="LRR_dom_sf"/>
</dbReference>
<keyword evidence="3" id="KW-1185">Reference proteome</keyword>
<dbReference type="SUPFAM" id="SSF81383">
    <property type="entry name" value="F-box domain"/>
    <property type="match status" value="1"/>
</dbReference>
<reference evidence="2 3" key="1">
    <citation type="submission" date="2013-09" db="EMBL/GenBank/DDBJ databases">
        <title>Corchorus capsularis genome sequencing.</title>
        <authorList>
            <person name="Alam M."/>
            <person name="Haque M.S."/>
            <person name="Islam M.S."/>
            <person name="Emdad E.M."/>
            <person name="Islam M.M."/>
            <person name="Ahmed B."/>
            <person name="Halim A."/>
            <person name="Hossen Q.M.M."/>
            <person name="Hossain M.Z."/>
            <person name="Ahmed R."/>
            <person name="Khan M.M."/>
            <person name="Islam R."/>
            <person name="Rashid M.M."/>
            <person name="Khan S.A."/>
            <person name="Rahman M.S."/>
            <person name="Alam M."/>
        </authorList>
    </citation>
    <scope>NUCLEOTIDE SEQUENCE [LARGE SCALE GENOMIC DNA]</scope>
    <source>
        <strain evidence="3">cv. CVL-1</strain>
        <tissue evidence="2">Whole seedling</tissue>
    </source>
</reference>
<dbReference type="PANTHER" id="PTHR31639">
    <property type="entry name" value="F-BOX PROTEIN-LIKE"/>
    <property type="match status" value="1"/>
</dbReference>
<organism evidence="2 3">
    <name type="scientific">Corchorus capsularis</name>
    <name type="common">Jute</name>
    <dbReference type="NCBI Taxonomy" id="210143"/>
    <lineage>
        <taxon>Eukaryota</taxon>
        <taxon>Viridiplantae</taxon>
        <taxon>Streptophyta</taxon>
        <taxon>Embryophyta</taxon>
        <taxon>Tracheophyta</taxon>
        <taxon>Spermatophyta</taxon>
        <taxon>Magnoliopsida</taxon>
        <taxon>eudicotyledons</taxon>
        <taxon>Gunneridae</taxon>
        <taxon>Pentapetalae</taxon>
        <taxon>rosids</taxon>
        <taxon>malvids</taxon>
        <taxon>Malvales</taxon>
        <taxon>Malvaceae</taxon>
        <taxon>Grewioideae</taxon>
        <taxon>Apeibeae</taxon>
        <taxon>Corchorus</taxon>
    </lineage>
</organism>
<gene>
    <name evidence="2" type="ORF">CCACVL1_06387</name>
</gene>
<dbReference type="Pfam" id="PF24758">
    <property type="entry name" value="LRR_At5g56370"/>
    <property type="match status" value="2"/>
</dbReference>
<dbReference type="STRING" id="210143.A0A1R3JFU0"/>
<dbReference type="Gramene" id="OMO93695">
    <property type="protein sequence ID" value="OMO93695"/>
    <property type="gene ID" value="CCACVL1_06387"/>
</dbReference>
<name>A0A1R3JFU0_COCAP</name>
<dbReference type="SUPFAM" id="SSF52047">
    <property type="entry name" value="RNI-like"/>
    <property type="match status" value="2"/>
</dbReference>
<protein>
    <submittedName>
        <fullName evidence="2">F-box/FBD/LRR-repeat protein</fullName>
    </submittedName>
</protein>
<dbReference type="Proteomes" id="UP000188268">
    <property type="component" value="Unassembled WGS sequence"/>
</dbReference>
<dbReference type="InterPro" id="IPR036047">
    <property type="entry name" value="F-box-like_dom_sf"/>
</dbReference>